<dbReference type="EMBL" id="CP027806">
    <property type="protein sequence ID" value="AXJ00142.1"/>
    <property type="molecule type" value="Genomic_DNA"/>
</dbReference>
<dbReference type="AlphaFoldDB" id="A0A345UI40"/>
<dbReference type="Proteomes" id="UP000254808">
    <property type="component" value="Chromosome"/>
</dbReference>
<evidence type="ECO:0000313" key="1">
    <source>
        <dbReference type="EMBL" id="AXJ00142.1"/>
    </source>
</evidence>
<gene>
    <name evidence="1" type="ORF">CYPRO_0865</name>
</gene>
<protein>
    <submittedName>
        <fullName evidence="1">Uncharacterized protein</fullName>
    </submittedName>
</protein>
<keyword evidence="2" id="KW-1185">Reference proteome</keyword>
<proteinExistence type="predicted"/>
<name>A0A345UI40_9BACT</name>
<reference evidence="1 2" key="1">
    <citation type="submission" date="2018-03" db="EMBL/GenBank/DDBJ databases">
        <title>Phenotypic and genomic properties of Cyclonatronum proteinivorum gen. nov., sp. nov., a haloalkaliphilic bacteroidete from soda lakes possessing Na+-translocating rhodopsin.</title>
        <authorList>
            <person name="Toshchakov S.V."/>
            <person name="Korzhenkov A."/>
            <person name="Samarov N.I."/>
            <person name="Kublanov I.V."/>
            <person name="Muntyan M.S."/>
            <person name="Sorokin D.Y."/>
        </authorList>
    </citation>
    <scope>NUCLEOTIDE SEQUENCE [LARGE SCALE GENOMIC DNA]</scope>
    <source>
        <strain evidence="1 2">Omega</strain>
    </source>
</reference>
<sequence length="39" mass="4449">MVLSRDAMPCVSTPEYDPNFSIAKSQITSAPFFEQDFYD</sequence>
<dbReference type="KEGG" id="cprv:CYPRO_0865"/>
<evidence type="ECO:0000313" key="2">
    <source>
        <dbReference type="Proteomes" id="UP000254808"/>
    </source>
</evidence>
<organism evidence="1 2">
    <name type="scientific">Cyclonatronum proteinivorum</name>
    <dbReference type="NCBI Taxonomy" id="1457365"/>
    <lineage>
        <taxon>Bacteria</taxon>
        <taxon>Pseudomonadati</taxon>
        <taxon>Balneolota</taxon>
        <taxon>Balneolia</taxon>
        <taxon>Balneolales</taxon>
        <taxon>Cyclonatronaceae</taxon>
        <taxon>Cyclonatronum</taxon>
    </lineage>
</organism>
<accession>A0A345UI40</accession>